<feature type="coiled-coil region" evidence="1">
    <location>
        <begin position="357"/>
        <end position="405"/>
    </location>
</feature>
<organism evidence="3 4">
    <name type="scientific">Puccinia coronata f. sp. avenae</name>
    <dbReference type="NCBI Taxonomy" id="200324"/>
    <lineage>
        <taxon>Eukaryota</taxon>
        <taxon>Fungi</taxon>
        <taxon>Dikarya</taxon>
        <taxon>Basidiomycota</taxon>
        <taxon>Pucciniomycotina</taxon>
        <taxon>Pucciniomycetes</taxon>
        <taxon>Pucciniales</taxon>
        <taxon>Pucciniaceae</taxon>
        <taxon>Puccinia</taxon>
    </lineage>
</organism>
<evidence type="ECO:0000256" key="2">
    <source>
        <dbReference type="SAM" id="MobiDB-lite"/>
    </source>
</evidence>
<keyword evidence="4" id="KW-1185">Reference proteome</keyword>
<feature type="compositionally biased region" description="Polar residues" evidence="2">
    <location>
        <begin position="62"/>
        <end position="85"/>
    </location>
</feature>
<protein>
    <submittedName>
        <fullName evidence="3">Uncharacterized protein</fullName>
    </submittedName>
</protein>
<gene>
    <name evidence="3" type="ORF">PCANC_20557</name>
</gene>
<proteinExistence type="predicted"/>
<feature type="region of interest" description="Disordered" evidence="2">
    <location>
        <begin position="425"/>
        <end position="451"/>
    </location>
</feature>
<feature type="compositionally biased region" description="Polar residues" evidence="2">
    <location>
        <begin position="1"/>
        <end position="10"/>
    </location>
</feature>
<evidence type="ECO:0000313" key="3">
    <source>
        <dbReference type="EMBL" id="PLW15849.1"/>
    </source>
</evidence>
<feature type="region of interest" description="Disordered" evidence="2">
    <location>
        <begin position="1"/>
        <end position="218"/>
    </location>
</feature>
<feature type="compositionally biased region" description="Basic residues" evidence="2">
    <location>
        <begin position="439"/>
        <end position="451"/>
    </location>
</feature>
<name>A0A2N5SRH7_9BASI</name>
<dbReference type="OrthoDB" id="2506276at2759"/>
<feature type="compositionally biased region" description="Polar residues" evidence="2">
    <location>
        <begin position="195"/>
        <end position="210"/>
    </location>
</feature>
<reference evidence="3 4" key="1">
    <citation type="submission" date="2017-11" db="EMBL/GenBank/DDBJ databases">
        <title>De novo assembly and phasing of dikaryotic genomes from two isolates of Puccinia coronata f. sp. avenae, the causal agent of oat crown rust.</title>
        <authorList>
            <person name="Miller M.E."/>
            <person name="Zhang Y."/>
            <person name="Omidvar V."/>
            <person name="Sperschneider J."/>
            <person name="Schwessinger B."/>
            <person name="Raley C."/>
            <person name="Palmer J.M."/>
            <person name="Garnica D."/>
            <person name="Upadhyaya N."/>
            <person name="Rathjen J."/>
            <person name="Taylor J.M."/>
            <person name="Park R.F."/>
            <person name="Dodds P.N."/>
            <person name="Hirsch C.D."/>
            <person name="Kianian S.F."/>
            <person name="Figueroa M."/>
        </authorList>
    </citation>
    <scope>NUCLEOTIDE SEQUENCE [LARGE SCALE GENOMIC DNA]</scope>
    <source>
        <strain evidence="3">12NC29</strain>
    </source>
</reference>
<dbReference type="AlphaFoldDB" id="A0A2N5SRH7"/>
<feature type="region of interest" description="Disordered" evidence="2">
    <location>
        <begin position="234"/>
        <end position="284"/>
    </location>
</feature>
<accession>A0A2N5SRH7</accession>
<feature type="compositionally biased region" description="Low complexity" evidence="2">
    <location>
        <begin position="426"/>
        <end position="437"/>
    </location>
</feature>
<evidence type="ECO:0000256" key="1">
    <source>
        <dbReference type="SAM" id="Coils"/>
    </source>
</evidence>
<comment type="caution">
    <text evidence="3">The sequence shown here is derived from an EMBL/GenBank/DDBJ whole genome shotgun (WGS) entry which is preliminary data.</text>
</comment>
<dbReference type="EMBL" id="PGCJ01000885">
    <property type="protein sequence ID" value="PLW15849.1"/>
    <property type="molecule type" value="Genomic_DNA"/>
</dbReference>
<dbReference type="Proteomes" id="UP000235388">
    <property type="component" value="Unassembled WGS sequence"/>
</dbReference>
<sequence>MTFATTTSFSPLHIRSADTPPKPEKVITPGRELTREERKVARRRNGPMDVLPTYAGKRLTFTLPSATGSNVGQLNQSVIAPANNNPSVPSDSRTQSSSTPTTSKVSKLERNLKSPLSREIIPNRAAKPQSKSSDTDMSNKPRVKSIKGKEKAQPVSDVHGLPPPASEIPKIAKASTRPEGRVHVVKRKKEASAYLSDNENTPTTLNTPIASSSSSSDSGRMKTLAAKIFTPAAARKKMKGSRNVKEPLRKTDINSLFDKPATTQEVPKPEEHPPEETQQETGEEQIYIVADRLLRQEDLLEKSTEGDEELSLDTQRLLLKIKSQLNPPDIISISIRKLIQDELEKVDQRLHLLPPAAAAAAKDGSEVEEENEEDEQERIEANLERASLETLLENFKAEMLQYSDQLVRYGLLKAKLQRLQACENDLQSQLSSSTPQQNAKRKVTNKKKRGP</sequence>
<keyword evidence="1" id="KW-0175">Coiled coil</keyword>
<evidence type="ECO:0000313" key="4">
    <source>
        <dbReference type="Proteomes" id="UP000235388"/>
    </source>
</evidence>
<feature type="compositionally biased region" description="Low complexity" evidence="2">
    <location>
        <begin position="86"/>
        <end position="105"/>
    </location>
</feature>
<feature type="compositionally biased region" description="Basic and acidic residues" evidence="2">
    <location>
        <begin position="243"/>
        <end position="252"/>
    </location>
</feature>